<comment type="caution">
    <text evidence="2">The sequence shown here is derived from an EMBL/GenBank/DDBJ whole genome shotgun (WGS) entry which is preliminary data.</text>
</comment>
<keyword evidence="3" id="KW-1185">Reference proteome</keyword>
<protein>
    <recommendedName>
        <fullName evidence="4">Lipoprotein</fullName>
    </recommendedName>
</protein>
<dbReference type="AlphaFoldDB" id="A0A7Y2K2M6"/>
<dbReference type="Proteomes" id="UP000533905">
    <property type="component" value="Unassembled WGS sequence"/>
</dbReference>
<evidence type="ECO:0000256" key="1">
    <source>
        <dbReference type="SAM" id="SignalP"/>
    </source>
</evidence>
<feature type="chain" id="PRO_5031067516" description="Lipoprotein" evidence="1">
    <location>
        <begin position="18"/>
        <end position="561"/>
    </location>
</feature>
<reference evidence="2 3" key="1">
    <citation type="submission" date="2020-04" db="EMBL/GenBank/DDBJ databases">
        <title>Massilia sp. nov., a cold adapted bacteria isolated from Arctic soil.</title>
        <authorList>
            <person name="Son J."/>
            <person name="Ka J.-O."/>
        </authorList>
    </citation>
    <scope>NUCLEOTIDE SEQUENCE [LARGE SCALE GENOMIC DNA]</scope>
    <source>
        <strain evidence="2 3">ML15P13</strain>
    </source>
</reference>
<name>A0A7Y2K2M6_9BURK</name>
<dbReference type="PROSITE" id="PS51257">
    <property type="entry name" value="PROKAR_LIPOPROTEIN"/>
    <property type="match status" value="1"/>
</dbReference>
<dbReference type="EMBL" id="JABAIV010000010">
    <property type="protein sequence ID" value="NNG25546.1"/>
    <property type="molecule type" value="Genomic_DNA"/>
</dbReference>
<organism evidence="2 3">
    <name type="scientific">Telluria aromaticivorans</name>
    <dbReference type="NCBI Taxonomy" id="2725995"/>
    <lineage>
        <taxon>Bacteria</taxon>
        <taxon>Pseudomonadati</taxon>
        <taxon>Pseudomonadota</taxon>
        <taxon>Betaproteobacteria</taxon>
        <taxon>Burkholderiales</taxon>
        <taxon>Oxalobacteraceae</taxon>
        <taxon>Telluria group</taxon>
        <taxon>Telluria</taxon>
    </lineage>
</organism>
<accession>A0A7Y2K2M6</accession>
<evidence type="ECO:0008006" key="4">
    <source>
        <dbReference type="Google" id="ProtNLM"/>
    </source>
</evidence>
<proteinExistence type="predicted"/>
<sequence>MRILKVVLMLVASGALGACGSFHIHNTAREADAAAAKADYDASKYGDAIKSQRTVLAALEQGEIAASRKYIHALRDTALVGLATDSELLDRTPTPATGFIARFAAKTEARLSTLDGPPTTRRNAHLDAWGADRRLVQATKEEQRARAGLISAKAEFKDLPACGDELTSLAKGPDHLAAMPAVADRAGFGEFVRAAWEPSLRDEMTRLVTTCSNITAAQTKLASSPAEPGGLLAAAIKDRDDAINKFKADKASQAQRKTELEAAADELAAVSKQRTTDGKLRDYTCPEVSASTVAKEGATKEPPTRLCQALANLEKLGALGKQVIAQEKVDRIRVILSAMSGVTPKPGADHDVDSSLALIAAATRLGHALDTYHRAETWPAIEPLIIEKQLADAQLASATAQVALSADRVTYHEEIVDAIKLEITLLTRAHSTIGGYGKSPVTPNATCPSNAPRHCSSLEALLRSNGLVNGVPEERVAYRAMALLSESYVARDRQRTAQVRLNATGYREALILAEESVGSWKALLDTPMEQLKAYHAGGLKPAELAPLLQAIGIFGIANGVN</sequence>
<gene>
    <name evidence="2" type="ORF">HGB41_21415</name>
</gene>
<evidence type="ECO:0000313" key="3">
    <source>
        <dbReference type="Proteomes" id="UP000533905"/>
    </source>
</evidence>
<feature type="signal peptide" evidence="1">
    <location>
        <begin position="1"/>
        <end position="17"/>
    </location>
</feature>
<keyword evidence="1" id="KW-0732">Signal</keyword>
<dbReference type="RefSeq" id="WP_171088303.1">
    <property type="nucleotide sequence ID" value="NZ_JABAIV010000010.1"/>
</dbReference>
<evidence type="ECO:0000313" key="2">
    <source>
        <dbReference type="EMBL" id="NNG25546.1"/>
    </source>
</evidence>